<evidence type="ECO:0000259" key="1">
    <source>
        <dbReference type="Pfam" id="PF13468"/>
    </source>
</evidence>
<dbReference type="InterPro" id="IPR029068">
    <property type="entry name" value="Glyas_Bleomycin-R_OHBP_Dase"/>
</dbReference>
<reference evidence="2 3" key="1">
    <citation type="submission" date="2018-01" db="EMBL/GenBank/DDBJ databases">
        <title>Complete and assembled Genome of Pantoea gaviniae DSM22758T.</title>
        <authorList>
            <person name="Stevens M.J.A."/>
            <person name="Zurfluh K."/>
            <person name="Stephan R."/>
        </authorList>
    </citation>
    <scope>NUCLEOTIDE SEQUENCE [LARGE SCALE GENOMIC DNA]</scope>
    <source>
        <strain evidence="2 3">DSM 22758</strain>
    </source>
</reference>
<name>A0A2L0IGZ1_9GAMM</name>
<evidence type="ECO:0000313" key="3">
    <source>
        <dbReference type="Proteomes" id="UP000238365"/>
    </source>
</evidence>
<keyword evidence="3" id="KW-1185">Reference proteome</keyword>
<dbReference type="KEGG" id="pgz:C2E15_12645"/>
<proteinExistence type="predicted"/>
<organism evidence="2 3">
    <name type="scientific">Mixta gaviniae</name>
    <dbReference type="NCBI Taxonomy" id="665914"/>
    <lineage>
        <taxon>Bacteria</taxon>
        <taxon>Pseudomonadati</taxon>
        <taxon>Pseudomonadota</taxon>
        <taxon>Gammaproteobacteria</taxon>
        <taxon>Enterobacterales</taxon>
        <taxon>Erwiniaceae</taxon>
        <taxon>Mixta</taxon>
    </lineage>
</organism>
<protein>
    <submittedName>
        <fullName evidence="2">VOC family protein</fullName>
    </submittedName>
</protein>
<evidence type="ECO:0000313" key="2">
    <source>
        <dbReference type="EMBL" id="AUX93841.1"/>
    </source>
</evidence>
<dbReference type="Proteomes" id="UP000238365">
    <property type="component" value="Chromosome"/>
</dbReference>
<feature type="domain" description="Glyoxalase-like" evidence="1">
    <location>
        <begin position="10"/>
        <end position="187"/>
    </location>
</feature>
<dbReference type="SUPFAM" id="SSF54593">
    <property type="entry name" value="Glyoxalase/Bleomycin resistance protein/Dihydroxybiphenyl dioxygenase"/>
    <property type="match status" value="1"/>
</dbReference>
<dbReference type="EMBL" id="CP026377">
    <property type="protein sequence ID" value="AUX93841.1"/>
    <property type="molecule type" value="Genomic_DNA"/>
</dbReference>
<dbReference type="PANTHER" id="PTHR40265:SF1">
    <property type="entry name" value="GLYOXALASE-LIKE DOMAIN-CONTAINING PROTEIN"/>
    <property type="match status" value="1"/>
</dbReference>
<dbReference type="InterPro" id="IPR025870">
    <property type="entry name" value="Glyoxalase-like_dom"/>
</dbReference>
<dbReference type="PANTHER" id="PTHR40265">
    <property type="entry name" value="BLL2707 PROTEIN"/>
    <property type="match status" value="1"/>
</dbReference>
<dbReference type="Pfam" id="PF13468">
    <property type="entry name" value="Glyoxalase_3"/>
    <property type="match status" value="1"/>
</dbReference>
<dbReference type="RefSeq" id="WP_104957680.1">
    <property type="nucleotide sequence ID" value="NZ_CP026377.1"/>
</dbReference>
<accession>A0A2L0IGZ1</accession>
<dbReference type="AlphaFoldDB" id="A0A2L0IGZ1"/>
<dbReference type="Gene3D" id="3.10.180.10">
    <property type="entry name" value="2,3-Dihydroxybiphenyl 1,2-Dioxygenase, domain 1"/>
    <property type="match status" value="1"/>
</dbReference>
<sequence>MTERMPTPVLDHAVMNVADGLDEARARYRRLGFQLTPRGHHSLGSSNHLAVFGENYLELLGYEAGRGDQRQDIWQAPRGLTGLVWKTADADATFRHLQQRDIAGEAPAAFFRPVTLPDGRVSEARFRTVRLRPSLIPNGRSFFCQHLTPQAVWQPAWQRHPNGVVNISEFTLVAQDPDAAAGVYRQLFGARRVLAAEEGTFILPAGAARVRFAPVDWAQRRFGALPQDDNGLARMVALSFRTDAIAKVDASLAAGDIPCEKAGETRVVSAEQGGRLALLFHP</sequence>
<gene>
    <name evidence="2" type="ORF">C2E15_12645</name>
</gene>